<evidence type="ECO:0000313" key="4">
    <source>
        <dbReference type="Proteomes" id="UP000028781"/>
    </source>
</evidence>
<organism evidence="3 4">
    <name type="scientific">Methanocaldococcus bathoardescens</name>
    <dbReference type="NCBI Taxonomy" id="1301915"/>
    <lineage>
        <taxon>Archaea</taxon>
        <taxon>Methanobacteriati</taxon>
        <taxon>Methanobacteriota</taxon>
        <taxon>Methanomada group</taxon>
        <taxon>Methanococci</taxon>
        <taxon>Methanococcales</taxon>
        <taxon>Methanocaldococcaceae</taxon>
        <taxon>Methanocaldococcus</taxon>
    </lineage>
</organism>
<dbReference type="KEGG" id="mjh:JH146_1073"/>
<dbReference type="AlphaFoldDB" id="A0A076LCI1"/>
<dbReference type="OrthoDB" id="36101at2157"/>
<dbReference type="InterPro" id="IPR038763">
    <property type="entry name" value="DHH_sf"/>
</dbReference>
<dbReference type="STRING" id="1301915.JH146_1073"/>
<dbReference type="Proteomes" id="UP000028781">
    <property type="component" value="Chromosome"/>
</dbReference>
<dbReference type="Pfam" id="PF02272">
    <property type="entry name" value="DHHA1"/>
    <property type="match status" value="1"/>
</dbReference>
<dbReference type="PANTHER" id="PTHR30255:SF2">
    <property type="entry name" value="SINGLE-STRANDED-DNA-SPECIFIC EXONUCLEASE RECJ"/>
    <property type="match status" value="1"/>
</dbReference>
<evidence type="ECO:0000259" key="2">
    <source>
        <dbReference type="Pfam" id="PF02272"/>
    </source>
</evidence>
<evidence type="ECO:0000313" key="3">
    <source>
        <dbReference type="EMBL" id="AIJ05916.1"/>
    </source>
</evidence>
<dbReference type="InterPro" id="IPR003156">
    <property type="entry name" value="DHHA1_dom"/>
</dbReference>
<dbReference type="GO" id="GO:0003676">
    <property type="term" value="F:nucleic acid binding"/>
    <property type="evidence" value="ECO:0007669"/>
    <property type="project" value="InterPro"/>
</dbReference>
<dbReference type="Pfam" id="PF01368">
    <property type="entry name" value="DHH"/>
    <property type="match status" value="1"/>
</dbReference>
<protein>
    <submittedName>
        <fullName evidence="3">Phosphoesterase RecJ domain protein</fullName>
    </submittedName>
</protein>
<dbReference type="RefSeq" id="WP_048202052.1">
    <property type="nucleotide sequence ID" value="NZ_CP009149.1"/>
</dbReference>
<proteinExistence type="predicted"/>
<name>A0A076LCI1_9EURY</name>
<dbReference type="Gene3D" id="3.90.1640.30">
    <property type="match status" value="1"/>
</dbReference>
<gene>
    <name evidence="3" type="ORF">JH146_1073</name>
</gene>
<evidence type="ECO:0000259" key="1">
    <source>
        <dbReference type="Pfam" id="PF01368"/>
    </source>
</evidence>
<reference evidence="3 4" key="1">
    <citation type="journal article" date="2015" name="Int. J. Syst. Evol. Microbiol.">
        <title>M ethanocaldococcus bathoardescens sp. nov., a hyperthermophilic methanogen isolated from a volcanically active deep-sea hydrothermal vent.</title>
        <authorList>
            <person name="Stewart L.C."/>
            <person name="Jung J.H."/>
            <person name="Kim Y.T."/>
            <person name="Kwon S.W."/>
            <person name="Park C.S."/>
            <person name="Holden J.F."/>
        </authorList>
    </citation>
    <scope>NUCLEOTIDE SEQUENCE [LARGE SCALE GENOMIC DNA]</scope>
    <source>
        <strain evidence="3 4">JH146</strain>
    </source>
</reference>
<dbReference type="EMBL" id="CP009149">
    <property type="protein sequence ID" value="AIJ05916.1"/>
    <property type="molecule type" value="Genomic_DNA"/>
</dbReference>
<feature type="domain" description="DHHA1" evidence="2">
    <location>
        <begin position="340"/>
        <end position="427"/>
    </location>
</feature>
<dbReference type="Gene3D" id="3.10.310.30">
    <property type="match status" value="1"/>
</dbReference>
<dbReference type="SUPFAM" id="SSF64182">
    <property type="entry name" value="DHH phosphoesterases"/>
    <property type="match status" value="1"/>
</dbReference>
<dbReference type="HOGENOM" id="CLU_042622_0_0_2"/>
<sequence length="432" mass="48795">MIEKVKEIEKVTKAIKEKILNHYGYIRVITHHDTDGLSSGGILAKMLMRTNKLFHLTVVEHLSKEVIEKLTKENEVNKPLFIFADMGSGQIEDIIKHNFNAIILDHHPPIIEESFVNENIIQLNPHIFGVDGAREITASGVCYLVAREFGYYDLSVLAIAGIIGDMQYNPLLGLNKFIVNEAREYRYVKIMSDIIYNIYNVEMHKAIAYCTKPYIPELASEVKAFKFLKDIGIDPNKKELDDSDRKKLLSAIVFKYPKIENLMIDRYLIEHKIRDAFLLSEMLNAVGRNGLFAVGIGICLEDNECIKIGNEILWEYKKNLINELKNVKLKKLDNICYFEGKKGMIGVIASILVDDKPVVGYHIEGDIAKFSARGNRELVNKGLNLSVAMSIAKKFGGSGGGHDVASGAVVPKDKVKEFLKRVDEIIGEQLRR</sequence>
<keyword evidence="4" id="KW-1185">Reference proteome</keyword>
<accession>A0A076LCI1</accession>
<dbReference type="GeneID" id="24891684"/>
<dbReference type="InterPro" id="IPR051673">
    <property type="entry name" value="SSDNA_exonuclease_RecJ"/>
</dbReference>
<dbReference type="PANTHER" id="PTHR30255">
    <property type="entry name" value="SINGLE-STRANDED-DNA-SPECIFIC EXONUCLEASE RECJ"/>
    <property type="match status" value="1"/>
</dbReference>
<feature type="domain" description="DDH" evidence="1">
    <location>
        <begin position="26"/>
        <end position="145"/>
    </location>
</feature>
<dbReference type="InterPro" id="IPR001667">
    <property type="entry name" value="DDH_dom"/>
</dbReference>